<dbReference type="Proteomes" id="UP000184305">
    <property type="component" value="Unassembled WGS sequence"/>
</dbReference>
<evidence type="ECO:0000256" key="1">
    <source>
        <dbReference type="ARBA" id="ARBA00004571"/>
    </source>
</evidence>
<dbReference type="Gene3D" id="2.40.170.20">
    <property type="entry name" value="TonB-dependent receptor, beta-barrel domain"/>
    <property type="match status" value="1"/>
</dbReference>
<evidence type="ECO:0000256" key="10">
    <source>
        <dbReference type="PROSITE-ProRule" id="PRU01360"/>
    </source>
</evidence>
<dbReference type="STRING" id="1220495.SAMN05216288_2982"/>
<dbReference type="InterPro" id="IPR037066">
    <property type="entry name" value="Plug_dom_sf"/>
</dbReference>
<dbReference type="Gene3D" id="2.170.130.10">
    <property type="entry name" value="TonB-dependent receptor, plug domain"/>
    <property type="match status" value="1"/>
</dbReference>
<feature type="domain" description="TonB-dependent receptor plug" evidence="15">
    <location>
        <begin position="65"/>
        <end position="177"/>
    </location>
</feature>
<keyword evidence="4 10" id="KW-0812">Transmembrane</keyword>
<dbReference type="GO" id="GO:0009279">
    <property type="term" value="C:cell outer membrane"/>
    <property type="evidence" value="ECO:0007669"/>
    <property type="project" value="UniProtKB-SubCell"/>
</dbReference>
<dbReference type="OrthoDB" id="9764669at2"/>
<evidence type="ECO:0000256" key="13">
    <source>
        <dbReference type="SAM" id="SignalP"/>
    </source>
</evidence>
<evidence type="ECO:0000256" key="9">
    <source>
        <dbReference type="ARBA" id="ARBA00023237"/>
    </source>
</evidence>
<dbReference type="InterPro" id="IPR000531">
    <property type="entry name" value="Beta-barrel_TonB"/>
</dbReference>
<comment type="similarity">
    <text evidence="10 11">Belongs to the TonB-dependent receptor family.</text>
</comment>
<keyword evidence="5 13" id="KW-0732">Signal</keyword>
<dbReference type="RefSeq" id="WP_083593461.1">
    <property type="nucleotide sequence ID" value="NZ_FRBQ01000003.1"/>
</dbReference>
<feature type="compositionally biased region" description="Basic and acidic residues" evidence="12">
    <location>
        <begin position="272"/>
        <end position="288"/>
    </location>
</feature>
<feature type="region of interest" description="Disordered" evidence="12">
    <location>
        <begin position="192"/>
        <end position="246"/>
    </location>
</feature>
<evidence type="ECO:0000259" key="14">
    <source>
        <dbReference type="Pfam" id="PF00593"/>
    </source>
</evidence>
<keyword evidence="17" id="KW-1185">Reference proteome</keyword>
<sequence length="698" mass="74870">MNPKYKPSLLATAIMLAFSAPATYAQTADNEPADEASALHLDASQSLPMELSSTVVTAAGTEVDLRDAPASISVVTREDIERKPMASIAEVLGTLPGVTGGYSATGAGSKISFRGMPDRYTLILVDGKRVGSSQLLGHRPDTIPQDLDWLSPESIERIEVVRGAMSSLYGSEAMGGVINIITRKVSPEWGGSITSNYSRPQPSDSGDTSQIGVNVSGPLTESLGLRLGGSFTDRESDSGATGSTGALSKNVNAKLNWQASQDHSFSIDASAGEERARSFDDVEAREAAGDTNETFGSSKMVSRGFGIGHEGRFGEVGTKLDLYVNTFENKADPAQSDNAGAKSKEAVADFKFDVPFELGVSQWLTAGLQYKEEEVENPGNIGNIAAFIPPGQTEALTAEKNPEGWAWALFAENQVFLRDNLTLTLGLRTDRTDGFSAHTSPRAYLVYHPADAWTIKGGVSKGFRAPNLKERSLSSGTSSMGMGCTSLAPLGYMGGQCFMVGNPDLEPEISTNYELGVAFDENDYRFEATYFTSKIKDMMQNGFLGEVNGIWYTQQYNIEEAKTSGVELSFGMPVATAVSFSGNATYMIESENTTTGEALLMTPKWTANALLEWQVDNQLSTYLSAQYLGKQLYRPSASGADSFAEANTTVDLGGNYAVNKSLTLRAGIKNVFNDAVKTDDDYGDGDPRTFYVGFTSRF</sequence>
<dbReference type="InterPro" id="IPR036942">
    <property type="entry name" value="Beta-barrel_TonB_sf"/>
</dbReference>
<dbReference type="Pfam" id="PF07715">
    <property type="entry name" value="Plug"/>
    <property type="match status" value="1"/>
</dbReference>
<dbReference type="InterPro" id="IPR039426">
    <property type="entry name" value="TonB-dep_rcpt-like"/>
</dbReference>
<dbReference type="PROSITE" id="PS52016">
    <property type="entry name" value="TONB_DEPENDENT_REC_3"/>
    <property type="match status" value="1"/>
</dbReference>
<accession>A0A1M7FUM4</accession>
<feature type="signal peptide" evidence="13">
    <location>
        <begin position="1"/>
        <end position="25"/>
    </location>
</feature>
<keyword evidence="3 10" id="KW-1134">Transmembrane beta strand</keyword>
<proteinExistence type="inferred from homology"/>
<dbReference type="SUPFAM" id="SSF56935">
    <property type="entry name" value="Porins"/>
    <property type="match status" value="1"/>
</dbReference>
<comment type="subcellular location">
    <subcellularLocation>
        <location evidence="1 10">Cell outer membrane</location>
        <topology evidence="1 10">Multi-pass membrane protein</topology>
    </subcellularLocation>
</comment>
<dbReference type="GO" id="GO:0044718">
    <property type="term" value="P:siderophore transmembrane transport"/>
    <property type="evidence" value="ECO:0007669"/>
    <property type="project" value="TreeGrafter"/>
</dbReference>
<feature type="chain" id="PRO_5012161242" evidence="13">
    <location>
        <begin position="26"/>
        <end position="698"/>
    </location>
</feature>
<keyword evidence="2 10" id="KW-0813">Transport</keyword>
<evidence type="ECO:0000256" key="8">
    <source>
        <dbReference type="ARBA" id="ARBA00023136"/>
    </source>
</evidence>
<feature type="compositionally biased region" description="Polar residues" evidence="12">
    <location>
        <begin position="192"/>
        <end position="219"/>
    </location>
</feature>
<dbReference type="InterPro" id="IPR012910">
    <property type="entry name" value="Plug_dom"/>
</dbReference>
<keyword evidence="16" id="KW-0675">Receptor</keyword>
<dbReference type="AlphaFoldDB" id="A0A1M7FUM4"/>
<name>A0A1M7FUM4_9GAMM</name>
<feature type="region of interest" description="Disordered" evidence="12">
    <location>
        <begin position="271"/>
        <end position="296"/>
    </location>
</feature>
<dbReference type="CDD" id="cd01347">
    <property type="entry name" value="ligand_gated_channel"/>
    <property type="match status" value="1"/>
</dbReference>
<evidence type="ECO:0000256" key="4">
    <source>
        <dbReference type="ARBA" id="ARBA00022692"/>
    </source>
</evidence>
<dbReference type="Pfam" id="PF00593">
    <property type="entry name" value="TonB_dep_Rec_b-barrel"/>
    <property type="match status" value="1"/>
</dbReference>
<evidence type="ECO:0000256" key="7">
    <source>
        <dbReference type="ARBA" id="ARBA00023077"/>
    </source>
</evidence>
<gene>
    <name evidence="16" type="ORF">SAMN05216288_2982</name>
</gene>
<protein>
    <submittedName>
        <fullName evidence="16">Outer membrane receptor for ferrienterochelin and colicins</fullName>
    </submittedName>
</protein>
<dbReference type="GO" id="GO:0015344">
    <property type="term" value="F:siderophore uptake transmembrane transporter activity"/>
    <property type="evidence" value="ECO:0007669"/>
    <property type="project" value="TreeGrafter"/>
</dbReference>
<organism evidence="16 17">
    <name type="scientific">Phytopseudomonas punonensis</name>
    <dbReference type="NCBI Taxonomy" id="1220495"/>
    <lineage>
        <taxon>Bacteria</taxon>
        <taxon>Pseudomonadati</taxon>
        <taxon>Pseudomonadota</taxon>
        <taxon>Gammaproteobacteria</taxon>
        <taxon>Pseudomonadales</taxon>
        <taxon>Pseudomonadaceae</taxon>
        <taxon>Phytopseudomonas</taxon>
    </lineage>
</organism>
<keyword evidence="6" id="KW-0406">Ion transport</keyword>
<keyword evidence="8 10" id="KW-0472">Membrane</keyword>
<keyword evidence="9 10" id="KW-0998">Cell outer membrane</keyword>
<evidence type="ECO:0000313" key="17">
    <source>
        <dbReference type="Proteomes" id="UP000184305"/>
    </source>
</evidence>
<dbReference type="PANTHER" id="PTHR30069">
    <property type="entry name" value="TONB-DEPENDENT OUTER MEMBRANE RECEPTOR"/>
    <property type="match status" value="1"/>
</dbReference>
<dbReference type="EMBL" id="FRBQ01000003">
    <property type="protein sequence ID" value="SHM07640.1"/>
    <property type="molecule type" value="Genomic_DNA"/>
</dbReference>
<evidence type="ECO:0000256" key="12">
    <source>
        <dbReference type="SAM" id="MobiDB-lite"/>
    </source>
</evidence>
<evidence type="ECO:0000256" key="5">
    <source>
        <dbReference type="ARBA" id="ARBA00022729"/>
    </source>
</evidence>
<evidence type="ECO:0000256" key="3">
    <source>
        <dbReference type="ARBA" id="ARBA00022452"/>
    </source>
</evidence>
<keyword evidence="7 11" id="KW-0798">TonB box</keyword>
<evidence type="ECO:0000256" key="6">
    <source>
        <dbReference type="ARBA" id="ARBA00023065"/>
    </source>
</evidence>
<reference evidence="17" key="1">
    <citation type="submission" date="2016-11" db="EMBL/GenBank/DDBJ databases">
        <authorList>
            <person name="Varghese N."/>
            <person name="Submissions S."/>
        </authorList>
    </citation>
    <scope>NUCLEOTIDE SEQUENCE [LARGE SCALE GENOMIC DNA]</scope>
    <source>
        <strain evidence="17">CECT 8089</strain>
    </source>
</reference>
<evidence type="ECO:0000256" key="2">
    <source>
        <dbReference type="ARBA" id="ARBA00022448"/>
    </source>
</evidence>
<evidence type="ECO:0000259" key="15">
    <source>
        <dbReference type="Pfam" id="PF07715"/>
    </source>
</evidence>
<dbReference type="PANTHER" id="PTHR30069:SF53">
    <property type="entry name" value="COLICIN I RECEPTOR-RELATED"/>
    <property type="match status" value="1"/>
</dbReference>
<feature type="domain" description="TonB-dependent receptor-like beta-barrel" evidence="14">
    <location>
        <begin position="348"/>
        <end position="671"/>
    </location>
</feature>
<evidence type="ECO:0000256" key="11">
    <source>
        <dbReference type="RuleBase" id="RU003357"/>
    </source>
</evidence>
<evidence type="ECO:0000313" key="16">
    <source>
        <dbReference type="EMBL" id="SHM07640.1"/>
    </source>
</evidence>